<dbReference type="NCBIfam" id="NF041748">
    <property type="entry name" value="Drt3b"/>
    <property type="match status" value="1"/>
</dbReference>
<name>A0A388TFN2_9BACT</name>
<keyword evidence="2" id="KW-0695">RNA-directed DNA polymerase</keyword>
<keyword evidence="2" id="KW-0548">Nucleotidyltransferase</keyword>
<dbReference type="PROSITE" id="PS50878">
    <property type="entry name" value="RT_POL"/>
    <property type="match status" value="1"/>
</dbReference>
<feature type="domain" description="Reverse transcriptase" evidence="1">
    <location>
        <begin position="73"/>
        <end position="367"/>
    </location>
</feature>
<dbReference type="GO" id="GO:0003964">
    <property type="term" value="F:RNA-directed DNA polymerase activity"/>
    <property type="evidence" value="ECO:0007669"/>
    <property type="project" value="UniProtKB-KW"/>
</dbReference>
<protein>
    <submittedName>
        <fullName evidence="2">Reverse transcriptase</fullName>
    </submittedName>
</protein>
<accession>A0A388TFN2</accession>
<reference evidence="2 3" key="1">
    <citation type="journal article" date="2019" name="ISME J.">
        <title>Genome analyses of uncultured TG2/ZB3 bacteria in 'Margulisbacteria' specifically attached to ectosymbiotic spirochetes of protists in the termite gut.</title>
        <authorList>
            <person name="Utami Y.D."/>
            <person name="Kuwahara H."/>
            <person name="Igai K."/>
            <person name="Murakami T."/>
            <person name="Sugaya K."/>
            <person name="Morikawa T."/>
            <person name="Nagura Y."/>
            <person name="Yuki M."/>
            <person name="Deevong P."/>
            <person name="Inoue T."/>
            <person name="Kihara K."/>
            <person name="Lo N."/>
            <person name="Yamada A."/>
            <person name="Ohkuma M."/>
            <person name="Hongoh Y."/>
        </authorList>
    </citation>
    <scope>NUCLEOTIDE SEQUENCE [LARGE SCALE GENOMIC DNA]</scope>
    <source>
        <strain evidence="2">NkOx7-02</strain>
    </source>
</reference>
<dbReference type="AlphaFoldDB" id="A0A388TFN2"/>
<proteinExistence type="predicted"/>
<dbReference type="InterPro" id="IPR000477">
    <property type="entry name" value="RT_dom"/>
</dbReference>
<keyword evidence="2" id="KW-0808">Transferase</keyword>
<dbReference type="Pfam" id="PF00078">
    <property type="entry name" value="RVT_1"/>
    <property type="match status" value="1"/>
</dbReference>
<organism evidence="2 3">
    <name type="scientific">Candidatus Termititenax persephonae</name>
    <dbReference type="NCBI Taxonomy" id="2218525"/>
    <lineage>
        <taxon>Bacteria</taxon>
        <taxon>Bacillati</taxon>
        <taxon>Candidatus Margulisiibacteriota</taxon>
        <taxon>Candidatus Termititenacia</taxon>
        <taxon>Candidatus Termititenacales</taxon>
        <taxon>Candidatus Termititenacaceae</taxon>
        <taxon>Candidatus Termititenax</taxon>
    </lineage>
</organism>
<dbReference type="Proteomes" id="UP000275925">
    <property type="component" value="Unassembled WGS sequence"/>
</dbReference>
<gene>
    <name evidence="2" type="ORF">NO2_0498</name>
</gene>
<evidence type="ECO:0000313" key="3">
    <source>
        <dbReference type="Proteomes" id="UP000275925"/>
    </source>
</evidence>
<dbReference type="EMBL" id="BGZO01000009">
    <property type="protein sequence ID" value="GBR75867.1"/>
    <property type="molecule type" value="Genomic_DNA"/>
</dbReference>
<sequence length="681" mass="81897">MKRNRKLIKIKKERVVLSDVLPFELPVTFSNRHFYKFLATNHIRVNRNIISWDKNDPQLELIIKLIFGFDKTKKVINRKLKIDFQDGEFKTIPFRYKISHKDKDFRELVIIHPKNQLAMIEFYEKYKEIILYYCRLSPFSIRKPYKVAKYTYHNDKVHIKRLAYDHEHKSAEEYDKEYENLKTFFTYKDISNVYKFYESYKYHRCEKKYNKLFKFDISKCFDSIYSHSLSWALLNKEIVKDNLKCSNSTFGGNFDLLMQNLNYGETNGIIIGPEFSRIFAELILQKIDLNVMHYLRDNLDNHAHGLKFKTDYEIFRYVDDFFVFYNDDKTKERIMNAYRFHLMEYKLYINDSKSALFEKPIITGLTIAKQKLADLLNENFTFEVSSKKKGTEEEEKKYSFYASSNKLITRFKTIIKETNTTYKDILNYTLACIDRKVFKLIKIYSSIENKKEYELKAVKSMLELLDFIFFIYSVSPRVNTTIKLCLILSKITKFTKLKCNFNMDNRHLVFKKIYDEISLVLWKNKNSGYTQVETLYLLIALKELGKEYRLNQSVLCKYFDVNIDTGVFGYDLNYFSITVLLFYIEDKKRYLDFKIILKERIKSKFEKNNKLKTTELTLLLLDLISCPYLDDAFKRQLLVFYDITEISEQNGILNRKELWFTKWIDFDFCKELDAKKSQEVY</sequence>
<dbReference type="CDD" id="cd01646">
    <property type="entry name" value="RT_Bac_retron_I"/>
    <property type="match status" value="1"/>
</dbReference>
<keyword evidence="3" id="KW-1185">Reference proteome</keyword>
<evidence type="ECO:0000313" key="2">
    <source>
        <dbReference type="EMBL" id="GBR75867.1"/>
    </source>
</evidence>
<comment type="caution">
    <text evidence="2">The sequence shown here is derived from an EMBL/GenBank/DDBJ whole genome shotgun (WGS) entry which is preliminary data.</text>
</comment>
<evidence type="ECO:0000259" key="1">
    <source>
        <dbReference type="PROSITE" id="PS50878"/>
    </source>
</evidence>